<dbReference type="GO" id="GO:0001139">
    <property type="term" value="F:RNA polymerase II complex recruiting activity"/>
    <property type="evidence" value="ECO:0007669"/>
    <property type="project" value="TreeGrafter"/>
</dbReference>
<comment type="function">
    <text evidence="10">Necessary for efficient RNA polymerase II transcription elongation past template-encoded arresting sites. The arresting sites in DNA have the property of trapping a certain fraction of elongating RNA polymerases that pass through, resulting in locked ternary complexes. Cleavage of the nascent transcript by S-II allows the resumption of elongation from the new 3'-terminus.</text>
</comment>
<dbReference type="SUPFAM" id="SSF46942">
    <property type="entry name" value="Elongation factor TFIIS domain 2"/>
    <property type="match status" value="1"/>
</dbReference>
<evidence type="ECO:0000256" key="4">
    <source>
        <dbReference type="ARBA" id="ARBA00022771"/>
    </source>
</evidence>
<dbReference type="Gene3D" id="1.20.930.10">
    <property type="entry name" value="Conserved domain common to transcription factors TFIIS, elongin A, CRSP70"/>
    <property type="match status" value="1"/>
</dbReference>
<dbReference type="InterPro" id="IPR006289">
    <property type="entry name" value="TFSII"/>
</dbReference>
<protein>
    <recommendedName>
        <fullName evidence="13">Transcription elongation factor</fullName>
    </recommendedName>
</protein>
<comment type="similarity">
    <text evidence="2 13">Belongs to the TFS-II family.</text>
</comment>
<dbReference type="PROSITE" id="PS51319">
    <property type="entry name" value="TFIIS_N"/>
    <property type="match status" value="1"/>
</dbReference>
<evidence type="ECO:0000256" key="6">
    <source>
        <dbReference type="ARBA" id="ARBA00023015"/>
    </source>
</evidence>
<evidence type="ECO:0000256" key="13">
    <source>
        <dbReference type="RuleBase" id="RU368078"/>
    </source>
</evidence>
<dbReference type="FunFam" id="2.20.25.10:FF:000001">
    <property type="entry name" value="Probable Transcription elongation factor S-II"/>
    <property type="match status" value="1"/>
</dbReference>
<dbReference type="NCBIfam" id="TIGR01385">
    <property type="entry name" value="TFSII"/>
    <property type="match status" value="1"/>
</dbReference>
<dbReference type="PANTHER" id="PTHR11477:SF0">
    <property type="entry name" value="IP08861P-RELATED"/>
    <property type="match status" value="1"/>
</dbReference>
<comment type="caution">
    <text evidence="18">The sequence shown here is derived from an EMBL/GenBank/DDBJ whole genome shotgun (WGS) entry which is preliminary data.</text>
</comment>
<feature type="compositionally biased region" description="Basic and acidic residues" evidence="14">
    <location>
        <begin position="111"/>
        <end position="123"/>
    </location>
</feature>
<dbReference type="InterPro" id="IPR035100">
    <property type="entry name" value="TF_IIS-typ"/>
</dbReference>
<dbReference type="Proteomes" id="UP000326924">
    <property type="component" value="Unassembled WGS sequence"/>
</dbReference>
<dbReference type="PROSITE" id="PS00466">
    <property type="entry name" value="ZF_TFIIS_1"/>
    <property type="match status" value="1"/>
</dbReference>
<feature type="domain" description="TFIIS N-terminal" evidence="16">
    <location>
        <begin position="4"/>
        <end position="82"/>
    </location>
</feature>
<dbReference type="CDD" id="cd13749">
    <property type="entry name" value="Zn-ribbon_TFIIS"/>
    <property type="match status" value="1"/>
</dbReference>
<evidence type="ECO:0000256" key="10">
    <source>
        <dbReference type="ARBA" id="ARBA00025408"/>
    </source>
</evidence>
<reference evidence="18 19" key="1">
    <citation type="submission" date="2019-09" db="EMBL/GenBank/DDBJ databases">
        <title>Draft genome of the ectomycorrhizal ascomycete Sphaerosporella brunnea.</title>
        <authorList>
            <consortium name="DOE Joint Genome Institute"/>
            <person name="Benucci G.M."/>
            <person name="Marozzi G."/>
            <person name="Antonielli L."/>
            <person name="Sanchez S."/>
            <person name="Marco P."/>
            <person name="Wang X."/>
            <person name="Falini L.B."/>
            <person name="Barry K."/>
            <person name="Haridas S."/>
            <person name="Lipzen A."/>
            <person name="Labutti K."/>
            <person name="Grigoriev I.V."/>
            <person name="Murat C."/>
            <person name="Martin F."/>
            <person name="Albertini E."/>
            <person name="Donnini D."/>
            <person name="Bonito G."/>
        </authorList>
    </citation>
    <scope>NUCLEOTIDE SEQUENCE [LARGE SCALE GENOMIC DNA]</scope>
    <source>
        <strain evidence="18 19">Sb_GMNB300</strain>
    </source>
</reference>
<keyword evidence="6 13" id="KW-0805">Transcription regulation</keyword>
<dbReference type="InterPro" id="IPR036575">
    <property type="entry name" value="TFIIS_cen_dom_sf"/>
</dbReference>
<evidence type="ECO:0000256" key="14">
    <source>
        <dbReference type="SAM" id="MobiDB-lite"/>
    </source>
</evidence>
<dbReference type="SUPFAM" id="SSF47676">
    <property type="entry name" value="Conserved domain common to transcription factors TFIIS, elongin A, CRSP70"/>
    <property type="match status" value="1"/>
</dbReference>
<dbReference type="GO" id="GO:0005634">
    <property type="term" value="C:nucleus"/>
    <property type="evidence" value="ECO:0007669"/>
    <property type="project" value="UniProtKB-SubCell"/>
</dbReference>
<evidence type="ECO:0000313" key="18">
    <source>
        <dbReference type="EMBL" id="KAA8893675.1"/>
    </source>
</evidence>
<dbReference type="InterPro" id="IPR035441">
    <property type="entry name" value="TFIIS/LEDGF_dom_sf"/>
</dbReference>
<feature type="compositionally biased region" description="Polar residues" evidence="14">
    <location>
        <begin position="96"/>
        <end position="106"/>
    </location>
</feature>
<dbReference type="InterPro" id="IPR001222">
    <property type="entry name" value="Znf_TFIIS"/>
</dbReference>
<dbReference type="PROSITE" id="PS51321">
    <property type="entry name" value="TFIIS_CENTRAL"/>
    <property type="match status" value="1"/>
</dbReference>
<evidence type="ECO:0000256" key="5">
    <source>
        <dbReference type="ARBA" id="ARBA00022833"/>
    </source>
</evidence>
<dbReference type="GO" id="GO:0006368">
    <property type="term" value="P:transcription elongation by RNA polymerase II"/>
    <property type="evidence" value="ECO:0007669"/>
    <property type="project" value="InterPro"/>
</dbReference>
<keyword evidence="19" id="KW-1185">Reference proteome</keyword>
<evidence type="ECO:0000313" key="19">
    <source>
        <dbReference type="Proteomes" id="UP000326924"/>
    </source>
</evidence>
<dbReference type="Gene3D" id="2.20.25.10">
    <property type="match status" value="1"/>
</dbReference>
<proteinExistence type="inferred from homology"/>
<evidence type="ECO:0000256" key="2">
    <source>
        <dbReference type="ARBA" id="ARBA00009647"/>
    </source>
</evidence>
<evidence type="ECO:0000256" key="7">
    <source>
        <dbReference type="ARBA" id="ARBA00023125"/>
    </source>
</evidence>
<dbReference type="GO" id="GO:0031440">
    <property type="term" value="P:regulation of mRNA 3'-end processing"/>
    <property type="evidence" value="ECO:0007669"/>
    <property type="project" value="TreeGrafter"/>
</dbReference>
<comment type="subcellular location">
    <subcellularLocation>
        <location evidence="1 12 13">Nucleus</location>
    </subcellularLocation>
</comment>
<evidence type="ECO:0000259" key="16">
    <source>
        <dbReference type="PROSITE" id="PS51319"/>
    </source>
</evidence>
<organism evidence="18 19">
    <name type="scientific">Sphaerosporella brunnea</name>
    <dbReference type="NCBI Taxonomy" id="1250544"/>
    <lineage>
        <taxon>Eukaryota</taxon>
        <taxon>Fungi</taxon>
        <taxon>Dikarya</taxon>
        <taxon>Ascomycota</taxon>
        <taxon>Pezizomycotina</taxon>
        <taxon>Pezizomycetes</taxon>
        <taxon>Pezizales</taxon>
        <taxon>Pyronemataceae</taxon>
        <taxon>Sphaerosporella</taxon>
    </lineage>
</organism>
<evidence type="ECO:0000256" key="9">
    <source>
        <dbReference type="ARBA" id="ARBA00023242"/>
    </source>
</evidence>
<keyword evidence="5 13" id="KW-0862">Zinc</keyword>
<accession>A0A5J5EDL3</accession>
<dbReference type="SMART" id="SM00510">
    <property type="entry name" value="TFS2M"/>
    <property type="match status" value="1"/>
</dbReference>
<dbReference type="GO" id="GO:0000977">
    <property type="term" value="F:RNA polymerase II transcription regulatory region sequence-specific DNA binding"/>
    <property type="evidence" value="ECO:0007669"/>
    <property type="project" value="TreeGrafter"/>
</dbReference>
<dbReference type="FunFam" id="1.20.930.10:FF:000007">
    <property type="entry name" value="Transcription elongation factor S-II"/>
    <property type="match status" value="1"/>
</dbReference>
<dbReference type="SUPFAM" id="SSF57783">
    <property type="entry name" value="Zinc beta-ribbon"/>
    <property type="match status" value="1"/>
</dbReference>
<dbReference type="PANTHER" id="PTHR11477">
    <property type="entry name" value="TRANSCRIPTION FACTOR S-II ZINC FINGER DOMAIN-CONTAINING PROTEIN"/>
    <property type="match status" value="1"/>
</dbReference>
<feature type="region of interest" description="Disordered" evidence="14">
    <location>
        <begin position="79"/>
        <end position="123"/>
    </location>
</feature>
<evidence type="ECO:0000259" key="15">
    <source>
        <dbReference type="PROSITE" id="PS51133"/>
    </source>
</evidence>
<dbReference type="CDD" id="cd00183">
    <property type="entry name" value="TFIIS_I"/>
    <property type="match status" value="1"/>
</dbReference>
<dbReference type="EMBL" id="VXIS01000413">
    <property type="protein sequence ID" value="KAA8893675.1"/>
    <property type="molecule type" value="Genomic_DNA"/>
</dbReference>
<feature type="domain" description="TFIIS-type" evidence="15">
    <location>
        <begin position="258"/>
        <end position="298"/>
    </location>
</feature>
<dbReference type="GO" id="GO:0008270">
    <property type="term" value="F:zinc ion binding"/>
    <property type="evidence" value="ECO:0007669"/>
    <property type="project" value="UniProtKB-UniRule"/>
</dbReference>
<keyword evidence="4 11" id="KW-0863">Zinc-finger</keyword>
<name>A0A5J5EDL3_9PEZI</name>
<evidence type="ECO:0000256" key="12">
    <source>
        <dbReference type="PROSITE-ProRule" id="PRU00649"/>
    </source>
</evidence>
<keyword evidence="3 13" id="KW-0479">Metal-binding</keyword>
<dbReference type="InParanoid" id="A0A5J5EDL3"/>
<dbReference type="SMART" id="SM00440">
    <property type="entry name" value="ZnF_C2C2"/>
    <property type="match status" value="1"/>
</dbReference>
<dbReference type="InterPro" id="IPR003618">
    <property type="entry name" value="TFIIS_cen_dom"/>
</dbReference>
<dbReference type="FunCoup" id="A0A5J5EDL3">
    <property type="interactions" value="1015"/>
</dbReference>
<dbReference type="OrthoDB" id="44867at2759"/>
<feature type="domain" description="TFIIS central" evidence="17">
    <location>
        <begin position="140"/>
        <end position="255"/>
    </location>
</feature>
<keyword evidence="7 13" id="KW-0238">DNA-binding</keyword>
<dbReference type="Pfam" id="PF08711">
    <property type="entry name" value="Med26"/>
    <property type="match status" value="1"/>
</dbReference>
<dbReference type="SMART" id="SM00509">
    <property type="entry name" value="TFS2N"/>
    <property type="match status" value="1"/>
</dbReference>
<gene>
    <name evidence="18" type="ORF">FN846DRAFT_501561</name>
</gene>
<dbReference type="AlphaFoldDB" id="A0A5J5EDL3"/>
<evidence type="ECO:0000256" key="8">
    <source>
        <dbReference type="ARBA" id="ARBA00023163"/>
    </source>
</evidence>
<evidence type="ECO:0000256" key="11">
    <source>
        <dbReference type="PROSITE-ProRule" id="PRU00472"/>
    </source>
</evidence>
<dbReference type="PROSITE" id="PS51133">
    <property type="entry name" value="ZF_TFIIS_2"/>
    <property type="match status" value="1"/>
</dbReference>
<dbReference type="InterPro" id="IPR017923">
    <property type="entry name" value="TFIIS_N"/>
</dbReference>
<dbReference type="GO" id="GO:0006362">
    <property type="term" value="P:transcription elongation by RNA polymerase I"/>
    <property type="evidence" value="ECO:0007669"/>
    <property type="project" value="TreeGrafter"/>
</dbReference>
<dbReference type="Pfam" id="PF07500">
    <property type="entry name" value="TFIIS_M"/>
    <property type="match status" value="1"/>
</dbReference>
<dbReference type="FunFam" id="1.10.472.30:FF:000003">
    <property type="entry name" value="Transcription elongation factor S-II"/>
    <property type="match status" value="1"/>
</dbReference>
<evidence type="ECO:0000256" key="1">
    <source>
        <dbReference type="ARBA" id="ARBA00004123"/>
    </source>
</evidence>
<keyword evidence="8 13" id="KW-0804">Transcription</keyword>
<dbReference type="PIRSF" id="PIRSF006704">
    <property type="entry name" value="TF_IIS"/>
    <property type="match status" value="1"/>
</dbReference>
<dbReference type="GO" id="GO:0031564">
    <property type="term" value="P:transcription antitermination"/>
    <property type="evidence" value="ECO:0007669"/>
    <property type="project" value="TreeGrafter"/>
</dbReference>
<dbReference type="Pfam" id="PF01096">
    <property type="entry name" value="Zn_ribbon_TFIIS"/>
    <property type="match status" value="1"/>
</dbReference>
<dbReference type="Gene3D" id="1.10.472.30">
    <property type="entry name" value="Transcription elongation factor S-II, central domain"/>
    <property type="match status" value="1"/>
</dbReference>
<evidence type="ECO:0000256" key="3">
    <source>
        <dbReference type="ARBA" id="ARBA00022723"/>
    </source>
</evidence>
<keyword evidence="9 12" id="KW-0539">Nucleus</keyword>
<sequence>MDAKEVLTHVGAIDKAMKEKLPPSALIDLLTSLKKGVVATEKLLRDTKVGMAVNKLRTHSDKAVSDLAKEIVVKWKQDVGQKSKQPAARSQDKSRATASPTIAQNPIPSPKKGESKSRVDSSKGSAKEDLVDLAITGDATRDRLIGVLYNALCLESDATPDRILTLAKSLEADVFINHKKKLELPYKKRIQTLYINLKDKKNPNLRKRVISGEISTGRLATMETHEMASEELQGQYKAIQEANLRESMVAKPEKSISDQLQCGKCGKKKVSYTQAQTRSADEPMTTFCTCEHCGNMWKFS</sequence>
<dbReference type="InterPro" id="IPR003617">
    <property type="entry name" value="TFIIS/CRSP70_N_sub"/>
</dbReference>
<evidence type="ECO:0000259" key="17">
    <source>
        <dbReference type="PROSITE" id="PS51321"/>
    </source>
</evidence>